<sequence length="68" mass="7354">MITETELAAIDAKMDERRAIIDSMTAGGWTMDAIFHGMRVNDGIKCPAHCGTCRNARAHADCLGCPEC</sequence>
<evidence type="ECO:0000313" key="2">
    <source>
        <dbReference type="Proteomes" id="UP000663175"/>
    </source>
</evidence>
<proteinExistence type="predicted"/>
<organism evidence="1 2">
    <name type="scientific">Streptomyces phage Sycamore</name>
    <dbReference type="NCBI Taxonomy" id="2767589"/>
    <lineage>
        <taxon>Viruses</taxon>
        <taxon>Duplodnaviria</taxon>
        <taxon>Heunggongvirae</taxon>
        <taxon>Uroviricota</taxon>
        <taxon>Caudoviricetes</taxon>
        <taxon>Colingsworthviridae</taxon>
        <taxon>Sycamorevirus</taxon>
        <taxon>Sycamorevirus sycamore</taxon>
    </lineage>
</organism>
<name>A0A873WVJ1_9CAUD</name>
<accession>A0A873WVJ1</accession>
<gene>
    <name evidence="1" type="ORF">CPT_Sycamore_054</name>
</gene>
<evidence type="ECO:0000313" key="1">
    <source>
        <dbReference type="EMBL" id="QPB09594.1"/>
    </source>
</evidence>
<dbReference type="EMBL" id="MT701593">
    <property type="protein sequence ID" value="QPB09594.1"/>
    <property type="molecule type" value="Genomic_DNA"/>
</dbReference>
<protein>
    <submittedName>
        <fullName evidence="1">Uncharacterized protein</fullName>
    </submittedName>
</protein>
<keyword evidence="2" id="KW-1185">Reference proteome</keyword>
<dbReference type="Proteomes" id="UP000663175">
    <property type="component" value="Segment"/>
</dbReference>
<reference evidence="1" key="1">
    <citation type="submission" date="2020-07" db="EMBL/GenBank/DDBJ databases">
        <title>Complete genome sequence of Streptomyces phage Sycamore.</title>
        <authorList>
            <person name="Zhang X.-H."/>
            <person name="Rivera M."/>
            <person name="Marquez A."/>
            <person name="Clark J.D."/>
            <person name="Hernandez I."/>
            <person name="Liu M."/>
            <person name="Burrowes B.H."/>
        </authorList>
    </citation>
    <scope>NUCLEOTIDE SEQUENCE</scope>
</reference>